<proteinExistence type="inferred from homology"/>
<comment type="caution">
    <text evidence="3">The sequence shown here is derived from an EMBL/GenBank/DDBJ whole genome shotgun (WGS) entry which is preliminary data.</text>
</comment>
<comment type="similarity">
    <text evidence="1">Belongs to the amidase family.</text>
</comment>
<name>A0ABN2QI35_9ACTN</name>
<dbReference type="PANTHER" id="PTHR11895">
    <property type="entry name" value="TRANSAMIDASE"/>
    <property type="match status" value="1"/>
</dbReference>
<dbReference type="InterPro" id="IPR000120">
    <property type="entry name" value="Amidase"/>
</dbReference>
<feature type="domain" description="Amidase" evidence="2">
    <location>
        <begin position="22"/>
        <end position="428"/>
    </location>
</feature>
<accession>A0ABN2QI35</accession>
<protein>
    <submittedName>
        <fullName evidence="3">Amidase</fullName>
    </submittedName>
</protein>
<dbReference type="SUPFAM" id="SSF75304">
    <property type="entry name" value="Amidase signature (AS) enzymes"/>
    <property type="match status" value="1"/>
</dbReference>
<reference evidence="3 4" key="1">
    <citation type="journal article" date="2019" name="Int. J. Syst. Evol. Microbiol.">
        <title>The Global Catalogue of Microorganisms (GCM) 10K type strain sequencing project: providing services to taxonomists for standard genome sequencing and annotation.</title>
        <authorList>
            <consortium name="The Broad Institute Genomics Platform"/>
            <consortium name="The Broad Institute Genome Sequencing Center for Infectious Disease"/>
            <person name="Wu L."/>
            <person name="Ma J."/>
        </authorList>
    </citation>
    <scope>NUCLEOTIDE SEQUENCE [LARGE SCALE GENOMIC DNA]</scope>
    <source>
        <strain evidence="3 4">JCM 16013</strain>
    </source>
</reference>
<dbReference type="InterPro" id="IPR023631">
    <property type="entry name" value="Amidase_dom"/>
</dbReference>
<keyword evidence="4" id="KW-1185">Reference proteome</keyword>
<evidence type="ECO:0000313" key="4">
    <source>
        <dbReference type="Proteomes" id="UP001499854"/>
    </source>
</evidence>
<evidence type="ECO:0000256" key="1">
    <source>
        <dbReference type="ARBA" id="ARBA00009199"/>
    </source>
</evidence>
<organism evidence="3 4">
    <name type="scientific">Catenulispora subtropica</name>
    <dbReference type="NCBI Taxonomy" id="450798"/>
    <lineage>
        <taxon>Bacteria</taxon>
        <taxon>Bacillati</taxon>
        <taxon>Actinomycetota</taxon>
        <taxon>Actinomycetes</taxon>
        <taxon>Catenulisporales</taxon>
        <taxon>Catenulisporaceae</taxon>
        <taxon>Catenulispora</taxon>
    </lineage>
</organism>
<dbReference type="RefSeq" id="WP_344655210.1">
    <property type="nucleotide sequence ID" value="NZ_BAAAQM010000002.1"/>
</dbReference>
<evidence type="ECO:0000313" key="3">
    <source>
        <dbReference type="EMBL" id="GAA1952595.1"/>
    </source>
</evidence>
<sequence length="449" mass="46329">MRTAAEISAAVRHGESTVRGPVQEALDRAAAADPRIGAFRKVRHDAALAEADELALRPDLADLPLAGVPIAVKDNVAVSGEQCRHGSAATADRPPETEDHPVVTRLRAAGAIVMGLTHTPELSLVGMTDSVLGLVRNPWDLTRTAGGSSGGAAAAVAAGLVPVAHGNDGLGSIRGPAACCGVFGFKPGYGTVPSLLGSTSWWGLAENGVLAATVGDAALTLAVMADDPALAAAADIRPERLRIAVSTAPPSPGYKVDREHRTAVEDVAGALEAAGHEIVEAPRYPLNVGPGSALTWLAAAALEAGEYDRRALERRTRSLAAAGRAAARIGLTGAGTRRHWRDTGAERFIGDADVVLTPTLMRPPPPALRWGRRGLVRNFVANTSYAGLCPPWNLAGWPAMSVPAGVHSCGTPIGVQFAARPGREALLLGLAAYIEAVRPWPRTAPTTAA</sequence>
<dbReference type="InterPro" id="IPR036928">
    <property type="entry name" value="AS_sf"/>
</dbReference>
<evidence type="ECO:0000259" key="2">
    <source>
        <dbReference type="Pfam" id="PF01425"/>
    </source>
</evidence>
<dbReference type="Gene3D" id="3.90.1300.10">
    <property type="entry name" value="Amidase signature (AS) domain"/>
    <property type="match status" value="1"/>
</dbReference>
<dbReference type="Pfam" id="PF01425">
    <property type="entry name" value="Amidase"/>
    <property type="match status" value="1"/>
</dbReference>
<dbReference type="EMBL" id="BAAAQM010000002">
    <property type="protein sequence ID" value="GAA1952595.1"/>
    <property type="molecule type" value="Genomic_DNA"/>
</dbReference>
<dbReference type="Proteomes" id="UP001499854">
    <property type="component" value="Unassembled WGS sequence"/>
</dbReference>
<dbReference type="PANTHER" id="PTHR11895:SF7">
    <property type="entry name" value="GLUTAMYL-TRNA(GLN) AMIDOTRANSFERASE SUBUNIT A, MITOCHONDRIAL"/>
    <property type="match status" value="1"/>
</dbReference>
<gene>
    <name evidence="3" type="ORF">GCM10009838_04670</name>
</gene>